<dbReference type="AlphaFoldDB" id="A0A8H7Q9B2"/>
<sequence length="460" mass="52695">MQFKSSQTMCYMMVMNLVLAFLIHMAVMCPVAHAGILDTPPANTVPTPISFSNYTVEWKSLDIILENAEYYRRFQYHLSQSNDTRPHTNAPHAVYNRLKLLADQALAKPLYTVTSKPFIPPSGDKRDLITYAPYWWPSPDCTAVDQNNDCTFVRIDGKVNPDVYKLDDQRHLESVTLDSEVLAMASVVFDDDVYAQKAADMLRNFFLNEDTRMNPNFEYSQIIRGNGTSASHIGRSTGVIIARCLMGPIRAIKFLEHRNSYAWSHSDTEGMISWFKELQNWMLHDTLPLQESKSRNNHLTYYITTLITISDFIGDFRTVEDKVNTFFSYSLAEQIKADGVQPIEEGRTLPYHYITFNLDGLVYLAAFVTQTDSPLIENAWNHTGHSIIRAVNRLIDVSKGNAGRIEPGADLSDADIAVRAVGMRYPDLYCGRYHANQHRNDPYLNLWPLWTPRKLWYCFQ</sequence>
<evidence type="ECO:0000256" key="1">
    <source>
        <dbReference type="ARBA" id="ARBA00022729"/>
    </source>
</evidence>
<dbReference type="Pfam" id="PF05426">
    <property type="entry name" value="Alginate_lyase"/>
    <property type="match status" value="1"/>
</dbReference>
<proteinExistence type="predicted"/>
<reference evidence="5" key="1">
    <citation type="submission" date="2020-12" db="EMBL/GenBank/DDBJ databases">
        <title>Metabolic potential, ecology and presence of endohyphal bacteria is reflected in genomic diversity of Mucoromycotina.</title>
        <authorList>
            <person name="Muszewska A."/>
            <person name="Okrasinska A."/>
            <person name="Steczkiewicz K."/>
            <person name="Drgas O."/>
            <person name="Orlowska M."/>
            <person name="Perlinska-Lenart U."/>
            <person name="Aleksandrzak-Piekarczyk T."/>
            <person name="Szatraj K."/>
            <person name="Zielenkiewicz U."/>
            <person name="Pilsyk S."/>
            <person name="Malc E."/>
            <person name="Mieczkowski P."/>
            <person name="Kruszewska J.S."/>
            <person name="Biernat P."/>
            <person name="Pawlowska J."/>
        </authorList>
    </citation>
    <scope>NUCLEOTIDE SEQUENCE</scope>
    <source>
        <strain evidence="5">WA0000051536</strain>
    </source>
</reference>
<evidence type="ECO:0000313" key="5">
    <source>
        <dbReference type="EMBL" id="KAG2187695.1"/>
    </source>
</evidence>
<feature type="chain" id="PRO_5034655634" description="Alginate lyase domain-containing protein" evidence="3">
    <location>
        <begin position="35"/>
        <end position="460"/>
    </location>
</feature>
<evidence type="ECO:0000256" key="2">
    <source>
        <dbReference type="ARBA" id="ARBA00023239"/>
    </source>
</evidence>
<dbReference type="OrthoDB" id="63533at2759"/>
<protein>
    <recommendedName>
        <fullName evidence="4">Alginate lyase domain-containing protein</fullName>
    </recommendedName>
</protein>
<comment type="caution">
    <text evidence="5">The sequence shown here is derived from an EMBL/GenBank/DDBJ whole genome shotgun (WGS) entry which is preliminary data.</text>
</comment>
<organism evidence="5 6">
    <name type="scientific">Umbelopsis vinacea</name>
    <dbReference type="NCBI Taxonomy" id="44442"/>
    <lineage>
        <taxon>Eukaryota</taxon>
        <taxon>Fungi</taxon>
        <taxon>Fungi incertae sedis</taxon>
        <taxon>Mucoromycota</taxon>
        <taxon>Mucoromycotina</taxon>
        <taxon>Umbelopsidomycetes</taxon>
        <taxon>Umbelopsidales</taxon>
        <taxon>Umbelopsidaceae</taxon>
        <taxon>Umbelopsis</taxon>
    </lineage>
</organism>
<keyword evidence="6" id="KW-1185">Reference proteome</keyword>
<name>A0A8H7Q9B2_9FUNG</name>
<accession>A0A8H7Q9B2</accession>
<dbReference type="InterPro" id="IPR008397">
    <property type="entry name" value="Alginate_lyase_dom"/>
</dbReference>
<dbReference type="Proteomes" id="UP000612746">
    <property type="component" value="Unassembled WGS sequence"/>
</dbReference>
<keyword evidence="1 3" id="KW-0732">Signal</keyword>
<dbReference type="Gene3D" id="1.50.10.100">
    <property type="entry name" value="Chondroitin AC/alginate lyase"/>
    <property type="match status" value="1"/>
</dbReference>
<evidence type="ECO:0000256" key="3">
    <source>
        <dbReference type="SAM" id="SignalP"/>
    </source>
</evidence>
<dbReference type="GO" id="GO:0042597">
    <property type="term" value="C:periplasmic space"/>
    <property type="evidence" value="ECO:0007669"/>
    <property type="project" value="InterPro"/>
</dbReference>
<evidence type="ECO:0000313" key="6">
    <source>
        <dbReference type="Proteomes" id="UP000612746"/>
    </source>
</evidence>
<feature type="domain" description="Alginate lyase" evidence="4">
    <location>
        <begin position="113"/>
        <end position="399"/>
    </location>
</feature>
<dbReference type="GO" id="GO:0016829">
    <property type="term" value="F:lyase activity"/>
    <property type="evidence" value="ECO:0007669"/>
    <property type="project" value="UniProtKB-KW"/>
</dbReference>
<evidence type="ECO:0000259" key="4">
    <source>
        <dbReference type="Pfam" id="PF05426"/>
    </source>
</evidence>
<gene>
    <name evidence="5" type="ORF">INT44_005385</name>
</gene>
<dbReference type="InterPro" id="IPR008929">
    <property type="entry name" value="Chondroitin_lyas"/>
</dbReference>
<keyword evidence="2" id="KW-0456">Lyase</keyword>
<dbReference type="SUPFAM" id="SSF48230">
    <property type="entry name" value="Chondroitin AC/alginate lyase"/>
    <property type="match status" value="1"/>
</dbReference>
<feature type="signal peptide" evidence="3">
    <location>
        <begin position="1"/>
        <end position="34"/>
    </location>
</feature>
<dbReference type="EMBL" id="JAEPRA010000003">
    <property type="protein sequence ID" value="KAG2187695.1"/>
    <property type="molecule type" value="Genomic_DNA"/>
</dbReference>